<comment type="similarity">
    <text evidence="2">Belongs to the methyl-accepting chemotaxis (MCP) protein family.</text>
</comment>
<name>H5XS16_9FIRM</name>
<dbReference type="GO" id="GO:0022857">
    <property type="term" value="F:transmembrane transporter activity"/>
    <property type="evidence" value="ECO:0007669"/>
    <property type="project" value="InterPro"/>
</dbReference>
<dbReference type="InterPro" id="IPR004090">
    <property type="entry name" value="Chemotax_Me-accpt_rcpt"/>
</dbReference>
<dbReference type="PANTHER" id="PTHR32089:SF112">
    <property type="entry name" value="LYSOZYME-LIKE PROTEIN-RELATED"/>
    <property type="match status" value="1"/>
</dbReference>
<dbReference type="SUPFAM" id="SSF53850">
    <property type="entry name" value="Periplasmic binding protein-like II"/>
    <property type="match status" value="1"/>
</dbReference>
<dbReference type="PROSITE" id="PS50111">
    <property type="entry name" value="CHEMOTAXIS_TRANSDUC_2"/>
    <property type="match status" value="1"/>
</dbReference>
<dbReference type="PRINTS" id="PR00260">
    <property type="entry name" value="CHEMTRNSDUCR"/>
</dbReference>
<evidence type="ECO:0000256" key="3">
    <source>
        <dbReference type="PROSITE-ProRule" id="PRU00284"/>
    </source>
</evidence>
<dbReference type="GO" id="GO:0043190">
    <property type="term" value="C:ATP-binding cassette (ABC) transporter complex"/>
    <property type="evidence" value="ECO:0007669"/>
    <property type="project" value="InterPro"/>
</dbReference>
<dbReference type="EMBL" id="CM001441">
    <property type="protein sequence ID" value="EHQ87628.1"/>
    <property type="molecule type" value="Genomic_DNA"/>
</dbReference>
<accession>H5XS16</accession>
<organism evidence="6 7">
    <name type="scientific">Desulfosporosinus youngiae DSM 17734</name>
    <dbReference type="NCBI Taxonomy" id="768710"/>
    <lineage>
        <taxon>Bacteria</taxon>
        <taxon>Bacillati</taxon>
        <taxon>Bacillota</taxon>
        <taxon>Clostridia</taxon>
        <taxon>Eubacteriales</taxon>
        <taxon>Desulfitobacteriaceae</taxon>
        <taxon>Desulfosporosinus</taxon>
    </lineage>
</organism>
<protein>
    <submittedName>
        <fullName evidence="6">Methyl-accepting chemotaxis protein</fullName>
    </submittedName>
</protein>
<feature type="transmembrane region" description="Helical" evidence="4">
    <location>
        <begin position="12"/>
        <end position="31"/>
    </location>
</feature>
<dbReference type="Gene3D" id="3.40.190.100">
    <property type="entry name" value="Glycine betaine-binding periplasmic protein, domain 2"/>
    <property type="match status" value="1"/>
</dbReference>
<dbReference type="PANTHER" id="PTHR32089">
    <property type="entry name" value="METHYL-ACCEPTING CHEMOTAXIS PROTEIN MCPB"/>
    <property type="match status" value="1"/>
</dbReference>
<dbReference type="AlphaFoldDB" id="H5XS16"/>
<dbReference type="InterPro" id="IPR007210">
    <property type="entry name" value="ABC_Gly_betaine_transp_sub-bd"/>
</dbReference>
<dbReference type="SMART" id="SM00283">
    <property type="entry name" value="MA"/>
    <property type="match status" value="1"/>
</dbReference>
<dbReference type="GO" id="GO:0006935">
    <property type="term" value="P:chemotaxis"/>
    <property type="evidence" value="ECO:0007669"/>
    <property type="project" value="InterPro"/>
</dbReference>
<evidence type="ECO:0000313" key="7">
    <source>
        <dbReference type="Proteomes" id="UP000005104"/>
    </source>
</evidence>
<keyword evidence="4" id="KW-0812">Transmembrane</keyword>
<sequence length="662" mass="73813">MLRGVRIMKARRLTFISLVCIILNLIFFSLIRTYQDLSLLIFVVTQLLIVITIVVGYGTSFRHNKTDNGLKVIDDLINGNLANAERTINEGELERKLAEYLSDIRRVISEIYGVARIASSTGIYLTKDINNISQATDNIASTVNYMAQGNSEVANSVVKASENMTKIYHYVAGLKDQIDLINESSKTTMHTVDEGNNALKIQGQTLIETIESFKKAGSVISDLKKMAFEINSIVDTISNISSQINLLALNAAIEAARAGEAGRGFTVVASEVKKLAEESNSAATKVRGLIQNVTIGIDKSVEVININNIAVTEQEIHLKNTESAFENINTAMNTVEGEIHEIFAKINELTVFTESVSTDIESISSVCEESAASSEEISATMLDNANSMGNITERFSELTKKIEVISDQLEKYKYVKIAYNEYLESNFQLEVLKEMIKQKLGLAAEGILVNNQEIFRMVAEGKADFSTAPMLPSCEGLEIEYRGRLENLGSNLDGCKLGLIVPSYVEINSISEMKGSAPRFKNKIYSLQRRTNLGRMAGEALESYEIYGYTIEYDEENIMLEALHKAIAKKEWIIITGWQPHYMFSVYDLKYLQDPKKVFGSEDHCATLVKQGLKEENMELYQLIKDFKLDMTAVNKALWEINKGTSIKDAAQSYLNSLTKKD</sequence>
<keyword evidence="7" id="KW-1185">Reference proteome</keyword>
<dbReference type="Gene3D" id="1.10.287.950">
    <property type="entry name" value="Methyl-accepting chemotaxis protein"/>
    <property type="match status" value="1"/>
</dbReference>
<evidence type="ECO:0000256" key="1">
    <source>
        <dbReference type="ARBA" id="ARBA00023224"/>
    </source>
</evidence>
<evidence type="ECO:0000256" key="2">
    <source>
        <dbReference type="ARBA" id="ARBA00029447"/>
    </source>
</evidence>
<keyword evidence="4" id="KW-0472">Membrane</keyword>
<dbReference type="Pfam" id="PF04069">
    <property type="entry name" value="OpuAC"/>
    <property type="match status" value="1"/>
</dbReference>
<feature type="domain" description="Methyl-accepting transducer" evidence="5">
    <location>
        <begin position="128"/>
        <end position="378"/>
    </location>
</feature>
<gene>
    <name evidence="6" type="ORF">DesyoDRAFT_0435</name>
</gene>
<dbReference type="InterPro" id="IPR004089">
    <property type="entry name" value="MCPsignal_dom"/>
</dbReference>
<dbReference type="GO" id="GO:0004888">
    <property type="term" value="F:transmembrane signaling receptor activity"/>
    <property type="evidence" value="ECO:0007669"/>
    <property type="project" value="InterPro"/>
</dbReference>
<keyword evidence="1 3" id="KW-0807">Transducer</keyword>
<dbReference type="HOGENOM" id="CLU_418412_0_0_9"/>
<dbReference type="Proteomes" id="UP000005104">
    <property type="component" value="Chromosome"/>
</dbReference>
<dbReference type="GO" id="GO:0007165">
    <property type="term" value="P:signal transduction"/>
    <property type="evidence" value="ECO:0007669"/>
    <property type="project" value="UniProtKB-KW"/>
</dbReference>
<feature type="transmembrane region" description="Helical" evidence="4">
    <location>
        <begin position="37"/>
        <end position="57"/>
    </location>
</feature>
<proteinExistence type="inferred from homology"/>
<dbReference type="eggNOG" id="COG0840">
    <property type="taxonomic scope" value="Bacteria"/>
</dbReference>
<dbReference type="SUPFAM" id="SSF58104">
    <property type="entry name" value="Methyl-accepting chemotaxis protein (MCP) signaling domain"/>
    <property type="match status" value="1"/>
</dbReference>
<keyword evidence="4" id="KW-1133">Transmembrane helix</keyword>
<dbReference type="Pfam" id="PF00015">
    <property type="entry name" value="MCPsignal"/>
    <property type="match status" value="1"/>
</dbReference>
<dbReference type="STRING" id="768710.DesyoDRAFT_0435"/>
<dbReference type="Gene3D" id="3.40.190.10">
    <property type="entry name" value="Periplasmic binding protein-like II"/>
    <property type="match status" value="1"/>
</dbReference>
<dbReference type="eggNOG" id="COG2113">
    <property type="taxonomic scope" value="Bacteria"/>
</dbReference>
<evidence type="ECO:0000256" key="4">
    <source>
        <dbReference type="SAM" id="Phobius"/>
    </source>
</evidence>
<reference evidence="6 7" key="1">
    <citation type="submission" date="2011-11" db="EMBL/GenBank/DDBJ databases">
        <title>The Noncontiguous Finished genome of Desulfosporosinus youngiae DSM 17734.</title>
        <authorList>
            <consortium name="US DOE Joint Genome Institute (JGI-PGF)"/>
            <person name="Lucas S."/>
            <person name="Han J."/>
            <person name="Lapidus A."/>
            <person name="Cheng J.-F."/>
            <person name="Goodwin L."/>
            <person name="Pitluck S."/>
            <person name="Peters L."/>
            <person name="Ovchinnikova G."/>
            <person name="Lu M."/>
            <person name="Land M.L."/>
            <person name="Hauser L."/>
            <person name="Pester M."/>
            <person name="Spring S."/>
            <person name="Ollivier B."/>
            <person name="Rattei T."/>
            <person name="Klenk H.-P."/>
            <person name="Wagner M."/>
            <person name="Loy A."/>
            <person name="Woyke T.J."/>
        </authorList>
    </citation>
    <scope>NUCLEOTIDE SEQUENCE [LARGE SCALE GENOMIC DNA]</scope>
    <source>
        <strain evidence="6 7">DSM 17734</strain>
    </source>
</reference>
<evidence type="ECO:0000259" key="5">
    <source>
        <dbReference type="PROSITE" id="PS50111"/>
    </source>
</evidence>
<evidence type="ECO:0000313" key="6">
    <source>
        <dbReference type="EMBL" id="EHQ87628.1"/>
    </source>
</evidence>